<evidence type="ECO:0000256" key="5">
    <source>
        <dbReference type="SAM" id="SignalP"/>
    </source>
</evidence>
<evidence type="ECO:0000256" key="1">
    <source>
        <dbReference type="ARBA" id="ARBA00005336"/>
    </source>
</evidence>
<dbReference type="SUPFAM" id="SSF51445">
    <property type="entry name" value="(Trans)glycosidases"/>
    <property type="match status" value="1"/>
</dbReference>
<evidence type="ECO:0000256" key="2">
    <source>
        <dbReference type="ARBA" id="ARBA00022801"/>
    </source>
</evidence>
<proteinExistence type="inferred from homology"/>
<keyword evidence="8" id="KW-1185">Reference proteome</keyword>
<keyword evidence="2" id="KW-0378">Hydrolase</keyword>
<dbReference type="Proteomes" id="UP000281708">
    <property type="component" value="Unassembled WGS sequence"/>
</dbReference>
<keyword evidence="5" id="KW-0732">Signal</keyword>
<dbReference type="InterPro" id="IPR050226">
    <property type="entry name" value="NagZ_Beta-hexosaminidase"/>
</dbReference>
<sequence length="387" mass="41153">MTSSRALPSTLSRRATLAGTATAALATSLTAGAASAAPERHHRFPGLPTLSPRQQAGQRVIASYSGLTPPPELIEAIRAGEIGGVIFFGENITSTAQIAEVTARLRRAHRHSPTRAFPLILTTDQEGGVVRRLKDQEPTLTAKQMGASTDYVGVSAASGAGAAVGLHRAGMNLNLAPVLDVYRAEGNFDDKFGRSFSSDPAKVAACGTAFLTAQQQRGIGSTVKHFPGLGAATVDQNTDLVKLVLTQSAEEIRGVDELPFRSAVKAGVDLVMTSWAVYPALDPTYPAGLSRRIVQGELRDRLRFRGVTITDALEAGSLGEFGEVPQRAVSSADAGMDVLLASSRQVADGLGSVTALTYARQDRRLGAREWDAALQRVMRLRWRLRTR</sequence>
<accession>A0A3L8P080</accession>
<name>A0A3L8P080_9ACTN</name>
<dbReference type="InterPro" id="IPR036962">
    <property type="entry name" value="Glyco_hydro_3_N_sf"/>
</dbReference>
<dbReference type="AlphaFoldDB" id="A0A3L8P080"/>
<dbReference type="Gene3D" id="3.20.20.300">
    <property type="entry name" value="Glycoside hydrolase, family 3, N-terminal domain"/>
    <property type="match status" value="1"/>
</dbReference>
<dbReference type="PANTHER" id="PTHR30480:SF14">
    <property type="entry name" value="HYDROLASE, PUTATIVE (AFU_ORTHOLOGUE AFUA_4G13770)-RELATED"/>
    <property type="match status" value="1"/>
</dbReference>
<feature type="region of interest" description="Disordered" evidence="4">
    <location>
        <begin position="32"/>
        <end position="53"/>
    </location>
</feature>
<dbReference type="PROSITE" id="PS51318">
    <property type="entry name" value="TAT"/>
    <property type="match status" value="1"/>
</dbReference>
<dbReference type="Pfam" id="PF00933">
    <property type="entry name" value="Glyco_hydro_3"/>
    <property type="match status" value="1"/>
</dbReference>
<feature type="chain" id="PRO_5018328792" evidence="5">
    <location>
        <begin position="37"/>
        <end position="387"/>
    </location>
</feature>
<dbReference type="PANTHER" id="PTHR30480">
    <property type="entry name" value="BETA-HEXOSAMINIDASE-RELATED"/>
    <property type="match status" value="1"/>
</dbReference>
<feature type="signal peptide" evidence="5">
    <location>
        <begin position="1"/>
        <end position="36"/>
    </location>
</feature>
<dbReference type="GO" id="GO:0005975">
    <property type="term" value="P:carbohydrate metabolic process"/>
    <property type="evidence" value="ECO:0007669"/>
    <property type="project" value="InterPro"/>
</dbReference>
<dbReference type="EMBL" id="RDBE01000009">
    <property type="protein sequence ID" value="RLV48584.1"/>
    <property type="molecule type" value="Genomic_DNA"/>
</dbReference>
<dbReference type="RefSeq" id="WP_121806906.1">
    <property type="nucleotide sequence ID" value="NZ_RDBE01000009.1"/>
</dbReference>
<dbReference type="OrthoDB" id="9805821at2"/>
<evidence type="ECO:0000259" key="6">
    <source>
        <dbReference type="Pfam" id="PF00933"/>
    </source>
</evidence>
<comment type="similarity">
    <text evidence="1">Belongs to the glycosyl hydrolase 3 family.</text>
</comment>
<comment type="caution">
    <text evidence="7">The sequence shown here is derived from an EMBL/GenBank/DDBJ whole genome shotgun (WGS) entry which is preliminary data.</text>
</comment>
<feature type="domain" description="Glycoside hydrolase family 3 N-terminal" evidence="6">
    <location>
        <begin position="73"/>
        <end position="380"/>
    </location>
</feature>
<evidence type="ECO:0000256" key="3">
    <source>
        <dbReference type="ARBA" id="ARBA00023295"/>
    </source>
</evidence>
<dbReference type="InterPro" id="IPR017853">
    <property type="entry name" value="GH"/>
</dbReference>
<evidence type="ECO:0000313" key="7">
    <source>
        <dbReference type="EMBL" id="RLV48584.1"/>
    </source>
</evidence>
<dbReference type="GO" id="GO:0009254">
    <property type="term" value="P:peptidoglycan turnover"/>
    <property type="evidence" value="ECO:0007669"/>
    <property type="project" value="TreeGrafter"/>
</dbReference>
<reference evidence="7 8" key="1">
    <citation type="submission" date="2018-10" db="EMBL/GenBank/DDBJ databases">
        <title>Marmoricola sp. 4Q3S-7 whole genome shotgun sequence.</title>
        <authorList>
            <person name="Li F."/>
        </authorList>
    </citation>
    <scope>NUCLEOTIDE SEQUENCE [LARGE SCALE GENOMIC DNA]</scope>
    <source>
        <strain evidence="7 8">4Q3S-7</strain>
    </source>
</reference>
<protein>
    <submittedName>
        <fullName evidence="7">Beta-N-acetylhexosaminidase</fullName>
    </submittedName>
</protein>
<evidence type="ECO:0000313" key="8">
    <source>
        <dbReference type="Proteomes" id="UP000281708"/>
    </source>
</evidence>
<gene>
    <name evidence="7" type="ORF">D9V37_14570</name>
</gene>
<dbReference type="InterPro" id="IPR001764">
    <property type="entry name" value="Glyco_hydro_3_N"/>
</dbReference>
<evidence type="ECO:0000256" key="4">
    <source>
        <dbReference type="SAM" id="MobiDB-lite"/>
    </source>
</evidence>
<dbReference type="GO" id="GO:0004553">
    <property type="term" value="F:hydrolase activity, hydrolyzing O-glycosyl compounds"/>
    <property type="evidence" value="ECO:0007669"/>
    <property type="project" value="InterPro"/>
</dbReference>
<keyword evidence="3" id="KW-0326">Glycosidase</keyword>
<organism evidence="7 8">
    <name type="scientific">Nocardioides mangrovicus</name>
    <dbReference type="NCBI Taxonomy" id="2478913"/>
    <lineage>
        <taxon>Bacteria</taxon>
        <taxon>Bacillati</taxon>
        <taxon>Actinomycetota</taxon>
        <taxon>Actinomycetes</taxon>
        <taxon>Propionibacteriales</taxon>
        <taxon>Nocardioidaceae</taxon>
        <taxon>Nocardioides</taxon>
    </lineage>
</organism>
<dbReference type="InterPro" id="IPR006311">
    <property type="entry name" value="TAT_signal"/>
</dbReference>